<dbReference type="InterPro" id="IPR011639">
    <property type="entry name" value="MethylTrfase_TaqI-like_dom"/>
</dbReference>
<dbReference type="InterPro" id="IPR050953">
    <property type="entry name" value="N4_N6_ade-DNA_methylase"/>
</dbReference>
<comment type="catalytic activity">
    <reaction evidence="5">
        <text>a 2'-deoxyadenosine in DNA + S-adenosyl-L-methionine = an N(6)-methyl-2'-deoxyadenosine in DNA + S-adenosyl-L-homocysteine + H(+)</text>
        <dbReference type="Rhea" id="RHEA:15197"/>
        <dbReference type="Rhea" id="RHEA-COMP:12418"/>
        <dbReference type="Rhea" id="RHEA-COMP:12419"/>
        <dbReference type="ChEBI" id="CHEBI:15378"/>
        <dbReference type="ChEBI" id="CHEBI:57856"/>
        <dbReference type="ChEBI" id="CHEBI:59789"/>
        <dbReference type="ChEBI" id="CHEBI:90615"/>
        <dbReference type="ChEBI" id="CHEBI:90616"/>
        <dbReference type="EC" id="2.1.1.72"/>
    </reaction>
</comment>
<feature type="domain" description="Type II methyltransferase M.TaqI-like" evidence="6">
    <location>
        <begin position="9"/>
        <end position="71"/>
    </location>
</feature>
<dbReference type="Pfam" id="PF07669">
    <property type="entry name" value="Eco57I"/>
    <property type="match status" value="1"/>
</dbReference>
<dbReference type="GO" id="GO:0009007">
    <property type="term" value="F:site-specific DNA-methyltransferase (adenine-specific) activity"/>
    <property type="evidence" value="ECO:0007669"/>
    <property type="project" value="UniProtKB-EC"/>
</dbReference>
<gene>
    <name evidence="7" type="ORF">LCGC14_2352250</name>
</gene>
<keyword evidence="2" id="KW-0489">Methyltransferase</keyword>
<evidence type="ECO:0000313" key="7">
    <source>
        <dbReference type="EMBL" id="KKL45776.1"/>
    </source>
</evidence>
<accession>A0A0F9CWI5</accession>
<dbReference type="EMBL" id="LAZR01034268">
    <property type="protein sequence ID" value="KKL45776.1"/>
    <property type="molecule type" value="Genomic_DNA"/>
</dbReference>
<dbReference type="SUPFAM" id="SSF53335">
    <property type="entry name" value="S-adenosyl-L-methionine-dependent methyltransferases"/>
    <property type="match status" value="1"/>
</dbReference>
<name>A0A0F9CWI5_9ZZZZ</name>
<dbReference type="InterPro" id="IPR029063">
    <property type="entry name" value="SAM-dependent_MTases_sf"/>
</dbReference>
<evidence type="ECO:0000256" key="3">
    <source>
        <dbReference type="ARBA" id="ARBA00022679"/>
    </source>
</evidence>
<evidence type="ECO:0000256" key="1">
    <source>
        <dbReference type="ARBA" id="ARBA00011900"/>
    </source>
</evidence>
<proteinExistence type="predicted"/>
<dbReference type="EC" id="2.1.1.72" evidence="1"/>
<keyword evidence="3" id="KW-0808">Transferase</keyword>
<sequence>MPEYETLWEKWDIFVAFIERNIKNLLKQGGKFAFVVSDAICTVKYAERIREWLQSNFKIPLLNYFEGYDVFKGIGINPILLFVDKIKKINNTEKIIHTGNFINVTKDYQMNQTSEYLWKKNTPEILSFELGNSEKLGNICYISYGIAPNADEQIAKGEFVKEDLLSDIPSEIHKKKYIEGKDIDKFKIKRTRYI</sequence>
<evidence type="ECO:0000259" key="6">
    <source>
        <dbReference type="Pfam" id="PF07669"/>
    </source>
</evidence>
<dbReference type="AlphaFoldDB" id="A0A0F9CWI5"/>
<dbReference type="PANTHER" id="PTHR33841:SF1">
    <property type="entry name" value="DNA METHYLTRANSFERASE A"/>
    <property type="match status" value="1"/>
</dbReference>
<evidence type="ECO:0000256" key="2">
    <source>
        <dbReference type="ARBA" id="ARBA00022603"/>
    </source>
</evidence>
<reference evidence="7" key="1">
    <citation type="journal article" date="2015" name="Nature">
        <title>Complex archaea that bridge the gap between prokaryotes and eukaryotes.</title>
        <authorList>
            <person name="Spang A."/>
            <person name="Saw J.H."/>
            <person name="Jorgensen S.L."/>
            <person name="Zaremba-Niedzwiedzka K."/>
            <person name="Martijn J."/>
            <person name="Lind A.E."/>
            <person name="van Eijk R."/>
            <person name="Schleper C."/>
            <person name="Guy L."/>
            <person name="Ettema T.J."/>
        </authorList>
    </citation>
    <scope>NUCLEOTIDE SEQUENCE</scope>
</reference>
<dbReference type="GO" id="GO:0032259">
    <property type="term" value="P:methylation"/>
    <property type="evidence" value="ECO:0007669"/>
    <property type="project" value="UniProtKB-KW"/>
</dbReference>
<feature type="non-terminal residue" evidence="7">
    <location>
        <position position="194"/>
    </location>
</feature>
<dbReference type="PANTHER" id="PTHR33841">
    <property type="entry name" value="DNA METHYLTRANSFERASE YEEA-RELATED"/>
    <property type="match status" value="1"/>
</dbReference>
<protein>
    <recommendedName>
        <fullName evidence="1">site-specific DNA-methyltransferase (adenine-specific)</fullName>
        <ecNumber evidence="1">2.1.1.72</ecNumber>
    </recommendedName>
</protein>
<comment type="caution">
    <text evidence="7">The sequence shown here is derived from an EMBL/GenBank/DDBJ whole genome shotgun (WGS) entry which is preliminary data.</text>
</comment>
<keyword evidence="4" id="KW-0949">S-adenosyl-L-methionine</keyword>
<evidence type="ECO:0000256" key="5">
    <source>
        <dbReference type="ARBA" id="ARBA00047942"/>
    </source>
</evidence>
<organism evidence="7">
    <name type="scientific">marine sediment metagenome</name>
    <dbReference type="NCBI Taxonomy" id="412755"/>
    <lineage>
        <taxon>unclassified sequences</taxon>
        <taxon>metagenomes</taxon>
        <taxon>ecological metagenomes</taxon>
    </lineage>
</organism>
<dbReference type="Gene3D" id="3.40.50.150">
    <property type="entry name" value="Vaccinia Virus protein VP39"/>
    <property type="match status" value="1"/>
</dbReference>
<dbReference type="GO" id="GO:0006304">
    <property type="term" value="P:DNA modification"/>
    <property type="evidence" value="ECO:0007669"/>
    <property type="project" value="InterPro"/>
</dbReference>
<evidence type="ECO:0000256" key="4">
    <source>
        <dbReference type="ARBA" id="ARBA00022691"/>
    </source>
</evidence>